<proteinExistence type="predicted"/>
<dbReference type="CDD" id="cd16377">
    <property type="entry name" value="23S_rRNA_IVP_like"/>
    <property type="match status" value="1"/>
</dbReference>
<dbReference type="EMBL" id="CP022387">
    <property type="protein sequence ID" value="ATA89966.1"/>
    <property type="molecule type" value="Genomic_DNA"/>
</dbReference>
<dbReference type="Proteomes" id="UP001622370">
    <property type="component" value="Unassembled WGS sequence"/>
</dbReference>
<organism evidence="1 3">
    <name type="scientific">Capnocytophaga stomatis</name>
    <dbReference type="NCBI Taxonomy" id="1848904"/>
    <lineage>
        <taxon>Bacteria</taxon>
        <taxon>Pseudomonadati</taxon>
        <taxon>Bacteroidota</taxon>
        <taxon>Flavobacteriia</taxon>
        <taxon>Flavobacteriales</taxon>
        <taxon>Flavobacteriaceae</taxon>
        <taxon>Capnocytophaga</taxon>
    </lineage>
</organism>
<accession>A0A250G153</accession>
<dbReference type="Pfam" id="PF05635">
    <property type="entry name" value="23S_rRNA_IVP"/>
    <property type="match status" value="1"/>
</dbReference>
<dbReference type="EMBL" id="JBJGWJ010000012">
    <property type="protein sequence ID" value="MFK8294483.1"/>
    <property type="molecule type" value="Genomic_DNA"/>
</dbReference>
<dbReference type="NCBIfam" id="TIGR02436">
    <property type="entry name" value="four helix bundle protein"/>
    <property type="match status" value="1"/>
</dbReference>
<protein>
    <submittedName>
        <fullName evidence="1">Four helix bundle protein</fullName>
    </submittedName>
</protein>
<dbReference type="Proteomes" id="UP000217348">
    <property type="component" value="Chromosome"/>
</dbReference>
<sequence length="118" mass="13603">MERISSYKELIVWQKSVELVSKVYEITRLFPEEEKYGLTSQIRRSAVSIPSNIAEGYGRGSSKTYLQFLSIARGSLFELETQFHIARKLNFISVNDDIEIIISEISRMLNALINKIKN</sequence>
<dbReference type="RefSeq" id="WP_095896524.1">
    <property type="nucleotide sequence ID" value="NZ_BOPJ01000008.1"/>
</dbReference>
<dbReference type="KEGG" id="csto:CGC58_09660"/>
<evidence type="ECO:0000313" key="4">
    <source>
        <dbReference type="Proteomes" id="UP001622370"/>
    </source>
</evidence>
<reference evidence="1" key="2">
    <citation type="journal article" date="2017" name="Genome Announc.">
        <title>Twelve Complete Reference Genomes of Clinical Isolates in the Capnocytophaga Genus.</title>
        <authorList>
            <person name="Villarma A."/>
            <person name="Gulvik C.A."/>
            <person name="Rowe L.A."/>
            <person name="Sheth M."/>
            <person name="Juieng P."/>
            <person name="Nicholson A.C."/>
            <person name="Loparev V.N."/>
            <person name="McQuiston J.R."/>
        </authorList>
    </citation>
    <scope>NUCLEOTIDE SEQUENCE</scope>
    <source>
        <strain evidence="1">H2177</strain>
    </source>
</reference>
<gene>
    <name evidence="2" type="ORF">ACI76L_11870</name>
    <name evidence="1" type="ORF">CGC58_09660</name>
</gene>
<evidence type="ECO:0000313" key="1">
    <source>
        <dbReference type="EMBL" id="ATA89966.1"/>
    </source>
</evidence>
<dbReference type="InterPro" id="IPR012657">
    <property type="entry name" value="23S_rRNA-intervening_sequence"/>
</dbReference>
<dbReference type="OrthoDB" id="9811959at2"/>
<dbReference type="InterPro" id="IPR036583">
    <property type="entry name" value="23S_rRNA_IVS_sf"/>
</dbReference>
<evidence type="ECO:0000313" key="3">
    <source>
        <dbReference type="Proteomes" id="UP000217348"/>
    </source>
</evidence>
<dbReference type="PANTHER" id="PTHR38471:SF2">
    <property type="entry name" value="FOUR HELIX BUNDLE PROTEIN"/>
    <property type="match status" value="1"/>
</dbReference>
<reference evidence="2" key="4">
    <citation type="submission" date="2024-10" db="EMBL/GenBank/DDBJ databases">
        <authorList>
            <person name="Bergman P."/>
            <person name="Andersson A.F."/>
            <person name="Zangenah S."/>
            <person name="Abbasi N."/>
        </authorList>
    </citation>
    <scope>NUCLEOTIDE SEQUENCE</scope>
    <source>
        <strain evidence="2">W5</strain>
    </source>
</reference>
<dbReference type="PANTHER" id="PTHR38471">
    <property type="entry name" value="FOUR HELIX BUNDLE PROTEIN"/>
    <property type="match status" value="1"/>
</dbReference>
<dbReference type="NCBIfam" id="NF008911">
    <property type="entry name" value="PRK12275.1-2"/>
    <property type="match status" value="1"/>
</dbReference>
<dbReference type="Gene3D" id="1.20.1440.60">
    <property type="entry name" value="23S rRNA-intervening sequence"/>
    <property type="match status" value="1"/>
</dbReference>
<reference evidence="2 4" key="1">
    <citation type="journal article" date="2016" name="Sci. Rep.">
        <title>Whole genome sequencing identifies a novel species of the genus Capnocytophaga isolated from dog and cat bite wounds in humans.</title>
        <authorList>
            <person name="Zangenah S."/>
            <person name="Abbasi N."/>
            <person name="Andersson A.F."/>
            <person name="Bergman P."/>
        </authorList>
    </citation>
    <scope>NUCLEOTIDE SEQUENCE [LARGE SCALE GENOMIC DNA]</scope>
    <source>
        <strain evidence="2 4">W5</strain>
    </source>
</reference>
<reference evidence="3" key="3">
    <citation type="submission" date="2017-06" db="EMBL/GenBank/DDBJ databases">
        <title>Capnocytophaga spp. assemblies.</title>
        <authorList>
            <person name="Gulvik C.A."/>
        </authorList>
    </citation>
    <scope>NUCLEOTIDE SEQUENCE [LARGE SCALE GENOMIC DNA]</scope>
    <source>
        <strain evidence="3">H2177</strain>
    </source>
</reference>
<dbReference type="AlphaFoldDB" id="A0A250G153"/>
<name>A0A250G153_9FLAO</name>
<evidence type="ECO:0000313" key="2">
    <source>
        <dbReference type="EMBL" id="MFK8294483.1"/>
    </source>
</evidence>
<keyword evidence="4" id="KW-1185">Reference proteome</keyword>
<dbReference type="SUPFAM" id="SSF158446">
    <property type="entry name" value="IVS-encoded protein-like"/>
    <property type="match status" value="1"/>
</dbReference>